<reference evidence="1" key="1">
    <citation type="submission" date="2021-01" db="EMBL/GenBank/DDBJ databases">
        <authorList>
            <person name="Corre E."/>
            <person name="Pelletier E."/>
            <person name="Niang G."/>
            <person name="Scheremetjew M."/>
            <person name="Finn R."/>
            <person name="Kale V."/>
            <person name="Holt S."/>
            <person name="Cochrane G."/>
            <person name="Meng A."/>
            <person name="Brown T."/>
            <person name="Cohen L."/>
        </authorList>
    </citation>
    <scope>NUCLEOTIDE SEQUENCE</scope>
    <source>
        <strain evidence="1">CCMP1320</strain>
    </source>
</reference>
<accession>A0A6S8L163</accession>
<name>A0A6S8L163_DUNTE</name>
<gene>
    <name evidence="1" type="ORF">DTER00134_LOCUS13613</name>
    <name evidence="2" type="ORF">DTER00134_LOCUS13614</name>
    <name evidence="3" type="ORF">DTER00134_LOCUS13617</name>
</gene>
<dbReference type="EMBL" id="HBIP01022746">
    <property type="protein sequence ID" value="CAE0498541.1"/>
    <property type="molecule type" value="Transcribed_RNA"/>
</dbReference>
<dbReference type="EMBL" id="HBIP01022749">
    <property type="protein sequence ID" value="CAE0498544.1"/>
    <property type="molecule type" value="Transcribed_RNA"/>
</dbReference>
<evidence type="ECO:0000313" key="1">
    <source>
        <dbReference type="EMBL" id="CAE0498540.1"/>
    </source>
</evidence>
<proteinExistence type="predicted"/>
<dbReference type="AlphaFoldDB" id="A0A6S8L163"/>
<evidence type="ECO:0000313" key="2">
    <source>
        <dbReference type="EMBL" id="CAE0498541.1"/>
    </source>
</evidence>
<sequence length="163" mass="17902">MLGKDLDFGVSVGKSVTALHIFALSDWLIGALSAAPCLKPRLLLCFDGFIPPLLGPPACPDDASPQGGDYNRGKEDGTWHCHRHSHVVHDWMVCVRPPVSIRVPGICATHDVQGVFCVYVYIEEQCPEKLTSKMQPSVASTVKTEEREPTLLIEFSRVVCTMI</sequence>
<organism evidence="1">
    <name type="scientific">Dunaliella tertiolecta</name>
    <name type="common">Green alga</name>
    <dbReference type="NCBI Taxonomy" id="3047"/>
    <lineage>
        <taxon>Eukaryota</taxon>
        <taxon>Viridiplantae</taxon>
        <taxon>Chlorophyta</taxon>
        <taxon>core chlorophytes</taxon>
        <taxon>Chlorophyceae</taxon>
        <taxon>CS clade</taxon>
        <taxon>Chlamydomonadales</taxon>
        <taxon>Dunaliellaceae</taxon>
        <taxon>Dunaliella</taxon>
    </lineage>
</organism>
<protein>
    <submittedName>
        <fullName evidence="1">Uncharacterized protein</fullName>
    </submittedName>
</protein>
<dbReference type="EMBL" id="HBIP01022745">
    <property type="protein sequence ID" value="CAE0498540.1"/>
    <property type="molecule type" value="Transcribed_RNA"/>
</dbReference>
<evidence type="ECO:0000313" key="3">
    <source>
        <dbReference type="EMBL" id="CAE0498544.1"/>
    </source>
</evidence>